<dbReference type="SUPFAM" id="SSF52200">
    <property type="entry name" value="Toll/Interleukin receptor TIR domain"/>
    <property type="match status" value="1"/>
</dbReference>
<dbReference type="InterPro" id="IPR011989">
    <property type="entry name" value="ARM-like"/>
</dbReference>
<feature type="region of interest" description="Disordered" evidence="1">
    <location>
        <begin position="133"/>
        <end position="153"/>
    </location>
</feature>
<feature type="compositionally biased region" description="Acidic residues" evidence="1">
    <location>
        <begin position="135"/>
        <end position="149"/>
    </location>
</feature>
<dbReference type="InterPro" id="IPR004155">
    <property type="entry name" value="PBS_lyase_HEAT"/>
</dbReference>
<reference evidence="3" key="1">
    <citation type="submission" date="2025-08" db="UniProtKB">
        <authorList>
            <consortium name="RefSeq"/>
        </authorList>
    </citation>
    <scope>IDENTIFICATION</scope>
</reference>
<dbReference type="Pfam" id="PF13646">
    <property type="entry name" value="HEAT_2"/>
    <property type="match status" value="1"/>
</dbReference>
<dbReference type="Proteomes" id="UP000694845">
    <property type="component" value="Unplaced"/>
</dbReference>
<dbReference type="AlphaFoldDB" id="A0A8B7ZBA9"/>
<dbReference type="GO" id="GO:0007165">
    <property type="term" value="P:signal transduction"/>
    <property type="evidence" value="ECO:0007669"/>
    <property type="project" value="InterPro"/>
</dbReference>
<dbReference type="GO" id="GO:0016491">
    <property type="term" value="F:oxidoreductase activity"/>
    <property type="evidence" value="ECO:0007669"/>
    <property type="project" value="TreeGrafter"/>
</dbReference>
<keyword evidence="2" id="KW-1185">Reference proteome</keyword>
<sequence>MVHSSDVYFIYNNEDEDFKAYLAKRLESDKLSVWSGLTSGEGLIDAKVVVIIMSSSSTLDKHCNDEVSLAYITDTPIFPVTRETFAELEPNLSFSLRLMVAKLNWMFFDSDEQKEANYPVLLSSIRSAVAMVNEETGEEQETQEEDEETPQAWKDRPNTAVVIREGKDFWEDKFGDTSEVPWIEFRDKFLEVYKDQMVEQFTEDKVQWLTNLLYGDVLLLRKVVTKHTYETFCRHKPNKPRDPDRFYNRLISYAKGCIAMRGVFNMESTVRLDAIQKLGQFKTQAVVSSLLDLSDEKDANVRAVAAISLGKTGIKSRRVSQRMIKLLSDEDRLVREAACISLGHMQIESAVPHLVNVWRTEIISHVRKAAEVALGLINSDRAREAIKMTEVLSREMKELSTE</sequence>
<proteinExistence type="predicted"/>
<dbReference type="InterPro" id="IPR016024">
    <property type="entry name" value="ARM-type_fold"/>
</dbReference>
<dbReference type="GeneID" id="110985406"/>
<protein>
    <submittedName>
        <fullName evidence="3">Uncharacterized protein LOC110985406</fullName>
    </submittedName>
</protein>
<dbReference type="OMA" id="WTEFRDK"/>
<evidence type="ECO:0000313" key="2">
    <source>
        <dbReference type="Proteomes" id="UP000694845"/>
    </source>
</evidence>
<dbReference type="PANTHER" id="PTHR12697">
    <property type="entry name" value="PBS LYASE HEAT-LIKE PROTEIN"/>
    <property type="match status" value="1"/>
</dbReference>
<evidence type="ECO:0000256" key="1">
    <source>
        <dbReference type="SAM" id="MobiDB-lite"/>
    </source>
</evidence>
<dbReference type="SUPFAM" id="SSF48371">
    <property type="entry name" value="ARM repeat"/>
    <property type="match status" value="1"/>
</dbReference>
<dbReference type="Gene3D" id="1.25.10.10">
    <property type="entry name" value="Leucine-rich Repeat Variant"/>
    <property type="match status" value="1"/>
</dbReference>
<dbReference type="KEGG" id="aplc:110985406"/>
<name>A0A8B7ZBA9_ACAPL</name>
<gene>
    <name evidence="3" type="primary">LOC110985406</name>
</gene>
<dbReference type="InterPro" id="IPR035897">
    <property type="entry name" value="Toll_tir_struct_dom_sf"/>
</dbReference>
<dbReference type="SMART" id="SM00567">
    <property type="entry name" value="EZ_HEAT"/>
    <property type="match status" value="4"/>
</dbReference>
<dbReference type="OrthoDB" id="427509at2759"/>
<accession>A0A8B7ZBA9</accession>
<dbReference type="RefSeq" id="XP_022102105.1">
    <property type="nucleotide sequence ID" value="XM_022246413.1"/>
</dbReference>
<evidence type="ECO:0000313" key="3">
    <source>
        <dbReference type="RefSeq" id="XP_022102105.1"/>
    </source>
</evidence>
<dbReference type="PANTHER" id="PTHR12697:SF15">
    <property type="entry name" value="TIR DOMAIN-CONTAINING PROTEIN"/>
    <property type="match status" value="1"/>
</dbReference>
<organism evidence="2 3">
    <name type="scientific">Acanthaster planci</name>
    <name type="common">Crown-of-thorns starfish</name>
    <dbReference type="NCBI Taxonomy" id="133434"/>
    <lineage>
        <taxon>Eukaryota</taxon>
        <taxon>Metazoa</taxon>
        <taxon>Echinodermata</taxon>
        <taxon>Eleutherozoa</taxon>
        <taxon>Asterozoa</taxon>
        <taxon>Asteroidea</taxon>
        <taxon>Valvatacea</taxon>
        <taxon>Valvatida</taxon>
        <taxon>Acanthasteridae</taxon>
        <taxon>Acanthaster</taxon>
    </lineage>
</organism>